<sequence>MWASARLLCLYVLSATADVDHCTGHPLQFYKEVLYPWNIKERPRSFNESMPYYKYTWDDYFDYLVSSGATSLQLGGYLLNAKSEIKLDPPFYDPWNKTSFKALRKRVDAAGGVIMAELGIYLNKTFDKASFMESAREFVKDYPVDGFIVGHLPSDFSEYPLLKELVAAIKELNLRVSLWFSTLHWQELKRTGLGKIVDSAVVIPSPSFQKESAETFNTDRFAEDMIKDVVKAGVDLNKLILTIPLLARPTYDSGDMGYSNAIYDLVADPRGNGSVVFSDGTGLYFFSQTRAIEKCPGQKYGLHGIGLQAGDGFVLNDLYPWDADSVFHGIASTRGRSLTE</sequence>
<dbReference type="InParanoid" id="C5LKF1"/>
<dbReference type="GeneID" id="9050939"/>
<organism evidence="3">
    <name type="scientific">Perkinsus marinus (strain ATCC 50983 / TXsc)</name>
    <dbReference type="NCBI Taxonomy" id="423536"/>
    <lineage>
        <taxon>Eukaryota</taxon>
        <taxon>Sar</taxon>
        <taxon>Alveolata</taxon>
        <taxon>Perkinsozoa</taxon>
        <taxon>Perkinsea</taxon>
        <taxon>Perkinsida</taxon>
        <taxon>Perkinsidae</taxon>
        <taxon>Perkinsus</taxon>
    </lineage>
</organism>
<dbReference type="OrthoDB" id="430106at2759"/>
<evidence type="ECO:0000313" key="2">
    <source>
        <dbReference type="EMBL" id="EER02785.1"/>
    </source>
</evidence>
<keyword evidence="1" id="KW-0732">Signal</keyword>
<gene>
    <name evidence="2" type="ORF">Pmar_PMAR022210</name>
</gene>
<dbReference type="InterPro" id="IPR017853">
    <property type="entry name" value="GH"/>
</dbReference>
<feature type="chain" id="PRO_5002953130" evidence="1">
    <location>
        <begin position="18"/>
        <end position="340"/>
    </location>
</feature>
<proteinExistence type="predicted"/>
<protein>
    <submittedName>
        <fullName evidence="2">Uncharacterized protein</fullName>
    </submittedName>
</protein>
<keyword evidence="3" id="KW-1185">Reference proteome</keyword>
<dbReference type="Proteomes" id="UP000007800">
    <property type="component" value="Unassembled WGS sequence"/>
</dbReference>
<dbReference type="RefSeq" id="XP_002770969.1">
    <property type="nucleotide sequence ID" value="XM_002770923.1"/>
</dbReference>
<name>C5LKF1_PERM5</name>
<dbReference type="OMA" id="IKEAPNC"/>
<accession>C5LKF1</accession>
<reference evidence="2 3" key="1">
    <citation type="submission" date="2008-07" db="EMBL/GenBank/DDBJ databases">
        <authorList>
            <person name="El-Sayed N."/>
            <person name="Caler E."/>
            <person name="Inman J."/>
            <person name="Amedeo P."/>
            <person name="Hass B."/>
            <person name="Wortman J."/>
        </authorList>
    </citation>
    <scope>NUCLEOTIDE SEQUENCE [LARGE SCALE GENOMIC DNA]</scope>
    <source>
        <strain evidence="3">ATCC 50983 / TXsc</strain>
    </source>
</reference>
<feature type="signal peptide" evidence="1">
    <location>
        <begin position="1"/>
        <end position="17"/>
    </location>
</feature>
<evidence type="ECO:0000313" key="3">
    <source>
        <dbReference type="Proteomes" id="UP000007800"/>
    </source>
</evidence>
<dbReference type="EMBL" id="GG682792">
    <property type="protein sequence ID" value="EER02785.1"/>
    <property type="molecule type" value="Genomic_DNA"/>
</dbReference>
<dbReference type="SUPFAM" id="SSF51445">
    <property type="entry name" value="(Trans)glycosidases"/>
    <property type="match status" value="1"/>
</dbReference>
<evidence type="ECO:0000256" key="1">
    <source>
        <dbReference type="SAM" id="SignalP"/>
    </source>
</evidence>
<dbReference type="AlphaFoldDB" id="C5LKF1"/>